<evidence type="ECO:0000313" key="2">
    <source>
        <dbReference type="WBParaSite" id="jg25527"/>
    </source>
</evidence>
<dbReference type="AlphaFoldDB" id="A0A915E2K3"/>
<evidence type="ECO:0000313" key="1">
    <source>
        <dbReference type="Proteomes" id="UP000887574"/>
    </source>
</evidence>
<proteinExistence type="predicted"/>
<dbReference type="WBParaSite" id="jg25527">
    <property type="protein sequence ID" value="jg25527"/>
    <property type="gene ID" value="jg25527"/>
</dbReference>
<accession>A0A915E2K3</accession>
<dbReference type="Proteomes" id="UP000887574">
    <property type="component" value="Unplaced"/>
</dbReference>
<name>A0A915E2K3_9BILA</name>
<keyword evidence="1" id="KW-1185">Reference proteome</keyword>
<protein>
    <submittedName>
        <fullName evidence="2">Uncharacterized protein</fullName>
    </submittedName>
</protein>
<reference evidence="2" key="1">
    <citation type="submission" date="2022-11" db="UniProtKB">
        <authorList>
            <consortium name="WormBaseParasite"/>
        </authorList>
    </citation>
    <scope>IDENTIFICATION</scope>
</reference>
<organism evidence="1 2">
    <name type="scientific">Ditylenchus dipsaci</name>
    <dbReference type="NCBI Taxonomy" id="166011"/>
    <lineage>
        <taxon>Eukaryota</taxon>
        <taxon>Metazoa</taxon>
        <taxon>Ecdysozoa</taxon>
        <taxon>Nematoda</taxon>
        <taxon>Chromadorea</taxon>
        <taxon>Rhabditida</taxon>
        <taxon>Tylenchina</taxon>
        <taxon>Tylenchomorpha</taxon>
        <taxon>Sphaerularioidea</taxon>
        <taxon>Anguinidae</taxon>
        <taxon>Anguininae</taxon>
        <taxon>Ditylenchus</taxon>
    </lineage>
</organism>
<sequence>MSHSQKHGMEIMNDESIFNQATEFMEADDMYYDGHPSGWKMEKSDVLMDKLLDKDFYNDFGDLFDPDVA</sequence>